<sequence>MLLRTYIHRYVHTKVLRLLRFNPIKGRSLMAHIRRTRHIMMPSHRSCFSYSVFASQNKPSNTTL</sequence>
<dbReference type="GO" id="GO:0006448">
    <property type="term" value="P:regulation of translational elongation"/>
    <property type="evidence" value="ECO:0007669"/>
    <property type="project" value="UniProtKB-UniRule"/>
</dbReference>
<dbReference type="Proteomes" id="UP001242781">
    <property type="component" value="Chromosome"/>
</dbReference>
<dbReference type="EMBL" id="CP133470">
    <property type="protein sequence ID" value="WMS24495.1"/>
    <property type="molecule type" value="Genomic_DNA"/>
</dbReference>
<comment type="similarity">
    <text evidence="1">Belongs to the speF operon leader peptide family.</text>
</comment>
<keyword evidence="1" id="KW-0810">Translation regulation</keyword>
<dbReference type="InterPro" id="IPR021237">
    <property type="entry name" value="SpeFL"/>
</dbReference>
<keyword evidence="1" id="KW-0694">RNA-binding</keyword>
<dbReference type="HAMAP" id="MF_00851">
    <property type="entry name" value="Leader_SpeFL"/>
    <property type="match status" value="1"/>
</dbReference>
<dbReference type="GO" id="GO:0019843">
    <property type="term" value="F:rRNA binding"/>
    <property type="evidence" value="ECO:0007669"/>
    <property type="project" value="UniProtKB-KW"/>
</dbReference>
<evidence type="ECO:0000256" key="1">
    <source>
        <dbReference type="HAMAP-Rule" id="MF_00851"/>
    </source>
</evidence>
<dbReference type="Pfam" id="PF10940">
    <property type="entry name" value="SpeFL"/>
    <property type="match status" value="1"/>
</dbReference>
<comment type="induction">
    <text evidence="1">Induced by ornithine, repressed by putrescine. Part of the speFL-speF-potE operon.</text>
</comment>
<feature type="binding site" evidence="1">
    <location>
        <position position="35"/>
    </location>
    <ligand>
        <name>L-ornithine</name>
        <dbReference type="ChEBI" id="CHEBI:46911"/>
    </ligand>
</feature>
<protein>
    <recommendedName>
        <fullName evidence="1">Leader peptide SpeFL</fullName>
    </recommendedName>
    <alternativeName>
        <fullName evidence="1">Arrest peptide SpeFL</fullName>
    </alternativeName>
</protein>
<organism evidence="2 3">
    <name type="scientific">Haemophilus parainfluenzae ATCC 33392</name>
    <dbReference type="NCBI Taxonomy" id="888828"/>
    <lineage>
        <taxon>Bacteria</taxon>
        <taxon>Pseudomonadati</taxon>
        <taxon>Pseudomonadota</taxon>
        <taxon>Gammaproteobacteria</taxon>
        <taxon>Pasteurellales</taxon>
        <taxon>Pasteurellaceae</taxon>
        <taxon>Haemophilus</taxon>
    </lineage>
</organism>
<feature type="short sequence motif" description="Ornithine recognition loop" evidence="1">
    <location>
        <begin position="32"/>
        <end position="38"/>
    </location>
</feature>
<comment type="function">
    <text evidence="1">A small protein (arrest peptide) encoded upstream of inducible ornithine carboxylase gene (speF) that controls expression of downstream genes (usually speF and potE) by transcriptional and translational attenuation.</text>
</comment>
<dbReference type="GeneID" id="93298901"/>
<gene>
    <name evidence="1 2" type="primary">speFL</name>
    <name evidence="2" type="ORF">RDV53_03885</name>
</gene>
<keyword evidence="1" id="KW-0699">rRNA-binding</keyword>
<keyword evidence="1" id="KW-0804">Transcription</keyword>
<proteinExistence type="evidence at transcript level"/>
<evidence type="ECO:0000313" key="2">
    <source>
        <dbReference type="EMBL" id="WMS24495.1"/>
    </source>
</evidence>
<dbReference type="GO" id="GO:0031556">
    <property type="term" value="P:transcriptional attenuation by ribosome"/>
    <property type="evidence" value="ECO:0007669"/>
    <property type="project" value="UniProtKB-UniRule"/>
</dbReference>
<evidence type="ECO:0000313" key="3">
    <source>
        <dbReference type="Proteomes" id="UP001242781"/>
    </source>
</evidence>
<keyword evidence="1" id="KW-0805">Transcription regulation</keyword>
<dbReference type="RefSeq" id="WP_005694931.1">
    <property type="nucleotide sequence ID" value="NZ_AFQS01000004.1"/>
</dbReference>
<name>A0ABD7ZJI4_HAEPA</name>
<reference evidence="2 3" key="1">
    <citation type="submission" date="2023-08" db="EMBL/GenBank/DDBJ databases">
        <title>Haemophilus_parainfluenzae_DSM 8978_complete_genome_hifiasm_Zymo_Research_D6332.</title>
        <authorList>
            <person name="Damerum A."/>
        </authorList>
    </citation>
    <scope>NUCLEOTIDE SEQUENCE [LARGE SCALE GENOMIC DNA]</scope>
    <source>
        <strain evidence="2 3">DSM 8978</strain>
    </source>
</reference>
<comment type="subunit">
    <text evidence="1">Binds ornithine in stalled 70S ribosomes, blocking the upper two-thirds of the exit tunnel. Contacts 23S rRNA and ribosomal proteins L4 and L22.</text>
</comment>
<keyword evidence="1" id="KW-0428">Leader peptide</keyword>
<accession>A0ABD7ZJI4</accession>
<dbReference type="AlphaFoldDB" id="A0ABD7ZJI4"/>